<name>A0A2W5QUQ3_ANCNO</name>
<dbReference type="AlphaFoldDB" id="A0A2W5QUQ3"/>
<protein>
    <submittedName>
        <fullName evidence="2">Uncharacterized protein</fullName>
    </submittedName>
</protein>
<dbReference type="Proteomes" id="UP000248887">
    <property type="component" value="Unassembled WGS sequence"/>
</dbReference>
<dbReference type="EMBL" id="QFQD01000063">
    <property type="protein sequence ID" value="PZQ80514.1"/>
    <property type="molecule type" value="Genomic_DNA"/>
</dbReference>
<gene>
    <name evidence="2" type="ORF">DI549_16960</name>
</gene>
<proteinExistence type="predicted"/>
<comment type="caution">
    <text evidence="2">The sequence shown here is derived from an EMBL/GenBank/DDBJ whole genome shotgun (WGS) entry which is preliminary data.</text>
</comment>
<sequence length="176" mass="18591">MTVPRRVISPEAVAVARRLYEETNVPMADLAAMLGIGVTTLTGRAKLWEWTPRSRRMPLRPPPPPAAAVDGEAPPAPAPLSRRALIVRLVGRIEAEITGVEQLLAQAGGPGGASVADAERAARTLAVLVRALRELAALEKNEPDGAEDDAAARDADAFRRELGATLERVLAGREAG</sequence>
<accession>A0A2W5QUQ3</accession>
<evidence type="ECO:0000313" key="3">
    <source>
        <dbReference type="Proteomes" id="UP000248887"/>
    </source>
</evidence>
<evidence type="ECO:0000313" key="2">
    <source>
        <dbReference type="EMBL" id="PZQ80514.1"/>
    </source>
</evidence>
<reference evidence="2 3" key="1">
    <citation type="submission" date="2017-08" db="EMBL/GenBank/DDBJ databases">
        <title>Infants hospitalized years apart are colonized by the same room-sourced microbial strains.</title>
        <authorList>
            <person name="Brooks B."/>
            <person name="Olm M.R."/>
            <person name="Firek B.A."/>
            <person name="Baker R."/>
            <person name="Thomas B.C."/>
            <person name="Morowitz M.J."/>
            <person name="Banfield J.F."/>
        </authorList>
    </citation>
    <scope>NUCLEOTIDE SEQUENCE [LARGE SCALE GENOMIC DNA]</scope>
    <source>
        <strain evidence="2">S2_005_001_R2_27</strain>
    </source>
</reference>
<feature type="region of interest" description="Disordered" evidence="1">
    <location>
        <begin position="54"/>
        <end position="75"/>
    </location>
</feature>
<evidence type="ECO:0000256" key="1">
    <source>
        <dbReference type="SAM" id="MobiDB-lite"/>
    </source>
</evidence>
<organism evidence="2 3">
    <name type="scientific">Ancylobacter novellus</name>
    <name type="common">Thiobacillus novellus</name>
    <dbReference type="NCBI Taxonomy" id="921"/>
    <lineage>
        <taxon>Bacteria</taxon>
        <taxon>Pseudomonadati</taxon>
        <taxon>Pseudomonadota</taxon>
        <taxon>Alphaproteobacteria</taxon>
        <taxon>Hyphomicrobiales</taxon>
        <taxon>Xanthobacteraceae</taxon>
        <taxon>Ancylobacter</taxon>
    </lineage>
</organism>